<dbReference type="PANTHER" id="PTHR34295:SF1">
    <property type="entry name" value="BIOTIN TRANSPORTER BIOY"/>
    <property type="match status" value="1"/>
</dbReference>
<evidence type="ECO:0000256" key="3">
    <source>
        <dbReference type="SAM" id="Phobius"/>
    </source>
</evidence>
<keyword evidence="2" id="KW-0813">Transport</keyword>
<feature type="transmembrane region" description="Helical" evidence="3">
    <location>
        <begin position="73"/>
        <end position="94"/>
    </location>
</feature>
<dbReference type="Gene3D" id="1.10.1760.20">
    <property type="match status" value="1"/>
</dbReference>
<organism evidence="4 5">
    <name type="scientific">Georgenia halotolerans</name>
    <dbReference type="NCBI Taxonomy" id="3028317"/>
    <lineage>
        <taxon>Bacteria</taxon>
        <taxon>Bacillati</taxon>
        <taxon>Actinomycetota</taxon>
        <taxon>Actinomycetes</taxon>
        <taxon>Micrococcales</taxon>
        <taxon>Bogoriellaceae</taxon>
        <taxon>Georgenia</taxon>
    </lineage>
</organism>
<feature type="transmembrane region" description="Helical" evidence="3">
    <location>
        <begin position="100"/>
        <end position="122"/>
    </location>
</feature>
<proteinExistence type="inferred from homology"/>
<comment type="caution">
    <text evidence="4">The sequence shown here is derived from an EMBL/GenBank/DDBJ whole genome shotgun (WGS) entry which is preliminary data.</text>
</comment>
<dbReference type="EMBL" id="JARACI010001204">
    <property type="protein sequence ID" value="MDD9208268.1"/>
    <property type="molecule type" value="Genomic_DNA"/>
</dbReference>
<evidence type="ECO:0000313" key="5">
    <source>
        <dbReference type="Proteomes" id="UP001165561"/>
    </source>
</evidence>
<feature type="transmembrane region" description="Helical" evidence="3">
    <location>
        <begin position="134"/>
        <end position="158"/>
    </location>
</feature>
<dbReference type="Pfam" id="PF02632">
    <property type="entry name" value="BioY"/>
    <property type="match status" value="1"/>
</dbReference>
<sequence length="198" mass="19531">MSHALTASAPLGPRAVLADALPRARAMDAGLVGAGAALVAVLGQVALPLPFTPVPLTLGTFAVLLVGATLGPLRAALSMTVFLLAGVLGAPVFAGATAGWAFASLGYAVGYLPAAVLLGAIARRGGDRSAGRTVLAACAATGLVYVVGVPWLMAYTGLGLGEALVLGVAPFLLGDAVKATAAALLLPGTWRVLARLQD</sequence>
<dbReference type="PIRSF" id="PIRSF016661">
    <property type="entry name" value="BioY"/>
    <property type="match status" value="1"/>
</dbReference>
<keyword evidence="2 3" id="KW-0472">Membrane</keyword>
<evidence type="ECO:0000313" key="4">
    <source>
        <dbReference type="EMBL" id="MDD9208268.1"/>
    </source>
</evidence>
<dbReference type="Proteomes" id="UP001165561">
    <property type="component" value="Unassembled WGS sequence"/>
</dbReference>
<gene>
    <name evidence="4" type="ORF">PU560_17630</name>
</gene>
<feature type="transmembrane region" description="Helical" evidence="3">
    <location>
        <begin position="164"/>
        <end position="186"/>
    </location>
</feature>
<feature type="transmembrane region" description="Helical" evidence="3">
    <location>
        <begin position="34"/>
        <end position="66"/>
    </location>
</feature>
<accession>A0ABT5U1S0</accession>
<keyword evidence="2" id="KW-1003">Cell membrane</keyword>
<dbReference type="PANTHER" id="PTHR34295">
    <property type="entry name" value="BIOTIN TRANSPORTER BIOY"/>
    <property type="match status" value="1"/>
</dbReference>
<keyword evidence="3" id="KW-1133">Transmembrane helix</keyword>
<evidence type="ECO:0000256" key="1">
    <source>
        <dbReference type="ARBA" id="ARBA00010692"/>
    </source>
</evidence>
<comment type="similarity">
    <text evidence="1 2">Belongs to the BioY family.</text>
</comment>
<keyword evidence="5" id="KW-1185">Reference proteome</keyword>
<keyword evidence="3" id="KW-0812">Transmembrane</keyword>
<comment type="subcellular location">
    <subcellularLocation>
        <location evidence="2">Cell membrane</location>
        <topology evidence="2">Multi-pass membrane protein</topology>
    </subcellularLocation>
</comment>
<reference evidence="4" key="1">
    <citation type="submission" date="2023-02" db="EMBL/GenBank/DDBJ databases">
        <title>Georgenia sp.10Sc9-8, isolated from a soil sample collected from the Taklamakan desert.</title>
        <authorList>
            <person name="Liu S."/>
        </authorList>
    </citation>
    <scope>NUCLEOTIDE SEQUENCE</scope>
    <source>
        <strain evidence="4">10Sc9-8</strain>
    </source>
</reference>
<protein>
    <recommendedName>
        <fullName evidence="2">Biotin transporter</fullName>
    </recommendedName>
</protein>
<evidence type="ECO:0000256" key="2">
    <source>
        <dbReference type="PIRNR" id="PIRNR016661"/>
    </source>
</evidence>
<dbReference type="InterPro" id="IPR003784">
    <property type="entry name" value="BioY"/>
</dbReference>
<name>A0ABT5U1S0_9MICO</name>